<dbReference type="GO" id="GO:0016020">
    <property type="term" value="C:membrane"/>
    <property type="evidence" value="ECO:0007669"/>
    <property type="project" value="TreeGrafter"/>
</dbReference>
<feature type="region of interest" description="Disordered" evidence="4">
    <location>
        <begin position="218"/>
        <end position="272"/>
    </location>
</feature>
<dbReference type="HAMAP" id="MF_01139">
    <property type="entry name" value="ISPT"/>
    <property type="match status" value="1"/>
</dbReference>
<keyword evidence="6" id="KW-1185">Reference proteome</keyword>
<evidence type="ECO:0000256" key="2">
    <source>
        <dbReference type="ARBA" id="ARBA00022679"/>
    </source>
</evidence>
<organism evidence="5 6">
    <name type="scientific">Melanomma pulvis-pyrius CBS 109.77</name>
    <dbReference type="NCBI Taxonomy" id="1314802"/>
    <lineage>
        <taxon>Eukaryota</taxon>
        <taxon>Fungi</taxon>
        <taxon>Dikarya</taxon>
        <taxon>Ascomycota</taxon>
        <taxon>Pezizomycotina</taxon>
        <taxon>Dothideomycetes</taxon>
        <taxon>Pleosporomycetidae</taxon>
        <taxon>Pleosporales</taxon>
        <taxon>Melanommataceae</taxon>
        <taxon>Melanomma</taxon>
    </lineage>
</organism>
<evidence type="ECO:0000256" key="1">
    <source>
        <dbReference type="ARBA" id="ARBA00005432"/>
    </source>
</evidence>
<dbReference type="EC" id="2.5.1.-" evidence="3"/>
<name>A0A6A6XC71_9PLEO</name>
<dbReference type="NCBIfam" id="TIGR00055">
    <property type="entry name" value="uppS"/>
    <property type="match status" value="1"/>
</dbReference>
<dbReference type="AlphaFoldDB" id="A0A6A6XC71"/>
<dbReference type="Proteomes" id="UP000799757">
    <property type="component" value="Unassembled WGS sequence"/>
</dbReference>
<dbReference type="GO" id="GO:0005811">
    <property type="term" value="C:lipid droplet"/>
    <property type="evidence" value="ECO:0007669"/>
    <property type="project" value="TreeGrafter"/>
</dbReference>
<dbReference type="InterPro" id="IPR018520">
    <property type="entry name" value="UPP_synth-like_CS"/>
</dbReference>
<dbReference type="InterPro" id="IPR001441">
    <property type="entry name" value="UPP_synth-like"/>
</dbReference>
<dbReference type="EMBL" id="MU001911">
    <property type="protein sequence ID" value="KAF2793868.1"/>
    <property type="molecule type" value="Genomic_DNA"/>
</dbReference>
<accession>A0A6A6XC71</accession>
<dbReference type="CDD" id="cd00475">
    <property type="entry name" value="Cis_IPPS"/>
    <property type="match status" value="1"/>
</dbReference>
<comment type="similarity">
    <text evidence="1 3">Belongs to the UPP synthase family.</text>
</comment>
<proteinExistence type="inferred from homology"/>
<dbReference type="GO" id="GO:0016094">
    <property type="term" value="P:polyprenol biosynthetic process"/>
    <property type="evidence" value="ECO:0007669"/>
    <property type="project" value="TreeGrafter"/>
</dbReference>
<evidence type="ECO:0000313" key="6">
    <source>
        <dbReference type="Proteomes" id="UP000799757"/>
    </source>
</evidence>
<reference evidence="5" key="1">
    <citation type="journal article" date="2020" name="Stud. Mycol.">
        <title>101 Dothideomycetes genomes: a test case for predicting lifestyles and emergence of pathogens.</title>
        <authorList>
            <person name="Haridas S."/>
            <person name="Albert R."/>
            <person name="Binder M."/>
            <person name="Bloem J."/>
            <person name="Labutti K."/>
            <person name="Salamov A."/>
            <person name="Andreopoulos B."/>
            <person name="Baker S."/>
            <person name="Barry K."/>
            <person name="Bills G."/>
            <person name="Bluhm B."/>
            <person name="Cannon C."/>
            <person name="Castanera R."/>
            <person name="Culley D."/>
            <person name="Daum C."/>
            <person name="Ezra D."/>
            <person name="Gonzalez J."/>
            <person name="Henrissat B."/>
            <person name="Kuo A."/>
            <person name="Liang C."/>
            <person name="Lipzen A."/>
            <person name="Lutzoni F."/>
            <person name="Magnuson J."/>
            <person name="Mondo S."/>
            <person name="Nolan M."/>
            <person name="Ohm R."/>
            <person name="Pangilinan J."/>
            <person name="Park H.-J."/>
            <person name="Ramirez L."/>
            <person name="Alfaro M."/>
            <person name="Sun H."/>
            <person name="Tritt A."/>
            <person name="Yoshinaga Y."/>
            <person name="Zwiers L.-H."/>
            <person name="Turgeon B."/>
            <person name="Goodwin S."/>
            <person name="Spatafora J."/>
            <person name="Crous P."/>
            <person name="Grigoriev I."/>
        </authorList>
    </citation>
    <scope>NUCLEOTIDE SEQUENCE</scope>
    <source>
        <strain evidence="5">CBS 109.77</strain>
    </source>
</reference>
<sequence>MEGSIHEGRVRKWLASSPPVAWTFRQLRELLIGALRQGPIPQHVAFVMDGNRRFARDHRIETVEGHNLGFEALARILEVCYKTGVKVVTIYAFSIENFKRSKHEVDALMAMAKLKLGQLSEHGALLDRYGASIRILGQRNLVKPDVLEAIDRAVALTAKNDKAILNVCFPYTSRDEITGAVKKTVDTYSQPIRNPPSSLKRPFSETHITQHIRNQMLGEGSDDVSEQSTSRSTSPSSSSKEEKSTHTSATSTAFSPSEKGESNPGAPNFLDPETITAETLTDNMLTSGAPPLDLLVRTSGVQRLSDFMLWQCHENTSIVFLDCLWPEFDLWNFLPVLVEWQWQRKKIQEQERGRTRSKSD</sequence>
<dbReference type="InterPro" id="IPR036424">
    <property type="entry name" value="UPP_synth-like_sf"/>
</dbReference>
<evidence type="ECO:0000256" key="3">
    <source>
        <dbReference type="RuleBase" id="RU363018"/>
    </source>
</evidence>
<dbReference type="GO" id="GO:1904423">
    <property type="term" value="C:dehydrodolichyl diphosphate synthase complex"/>
    <property type="evidence" value="ECO:0007669"/>
    <property type="project" value="TreeGrafter"/>
</dbReference>
<dbReference type="GO" id="GO:0005783">
    <property type="term" value="C:endoplasmic reticulum"/>
    <property type="evidence" value="ECO:0007669"/>
    <property type="project" value="TreeGrafter"/>
</dbReference>
<dbReference type="PANTHER" id="PTHR10291">
    <property type="entry name" value="DEHYDRODOLICHYL DIPHOSPHATE SYNTHASE FAMILY MEMBER"/>
    <property type="match status" value="1"/>
</dbReference>
<dbReference type="GO" id="GO:0045547">
    <property type="term" value="F:ditrans,polycis-polyprenyl diphosphate synthase [(2E,6E)-farnesyl diphosphate specific] activity"/>
    <property type="evidence" value="ECO:0007669"/>
    <property type="project" value="TreeGrafter"/>
</dbReference>
<feature type="compositionally biased region" description="Low complexity" evidence="4">
    <location>
        <begin position="226"/>
        <end position="238"/>
    </location>
</feature>
<keyword evidence="2 3" id="KW-0808">Transferase</keyword>
<dbReference type="Pfam" id="PF01255">
    <property type="entry name" value="Prenyltransf"/>
    <property type="match status" value="2"/>
</dbReference>
<dbReference type="OrthoDB" id="4173905at2759"/>
<feature type="compositionally biased region" description="Low complexity" evidence="4">
    <location>
        <begin position="246"/>
        <end position="257"/>
    </location>
</feature>
<protein>
    <recommendedName>
        <fullName evidence="3">Alkyl transferase</fullName>
        <ecNumber evidence="3">2.5.1.-</ecNumber>
    </recommendedName>
</protein>
<dbReference type="SUPFAM" id="SSF64005">
    <property type="entry name" value="Undecaprenyl diphosphate synthase"/>
    <property type="match status" value="1"/>
</dbReference>
<dbReference type="PROSITE" id="PS01066">
    <property type="entry name" value="UPP_SYNTHASE"/>
    <property type="match status" value="1"/>
</dbReference>
<dbReference type="Gene3D" id="3.40.1180.10">
    <property type="entry name" value="Decaprenyl diphosphate synthase-like"/>
    <property type="match status" value="1"/>
</dbReference>
<evidence type="ECO:0000256" key="4">
    <source>
        <dbReference type="SAM" id="MobiDB-lite"/>
    </source>
</evidence>
<evidence type="ECO:0000313" key="5">
    <source>
        <dbReference type="EMBL" id="KAF2793868.1"/>
    </source>
</evidence>
<gene>
    <name evidence="5" type="ORF">K505DRAFT_243369</name>
</gene>
<dbReference type="PANTHER" id="PTHR10291:SF43">
    <property type="entry name" value="DEHYDRODOLICHYL DIPHOSPHATE SYNTHASE COMPLEX SUBUNIT DHDDS"/>
    <property type="match status" value="1"/>
</dbReference>